<dbReference type="EMBL" id="CAJRAU010000001">
    <property type="protein sequence ID" value="CAG5068197.1"/>
    <property type="molecule type" value="Genomic_DNA"/>
</dbReference>
<feature type="region of interest" description="Disordered" evidence="1">
    <location>
        <begin position="29"/>
        <end position="64"/>
    </location>
</feature>
<evidence type="ECO:0000256" key="1">
    <source>
        <dbReference type="SAM" id="MobiDB-lite"/>
    </source>
</evidence>
<evidence type="ECO:0000313" key="3">
    <source>
        <dbReference type="Proteomes" id="UP000679725"/>
    </source>
</evidence>
<proteinExistence type="predicted"/>
<evidence type="ECO:0000313" key="2">
    <source>
        <dbReference type="EMBL" id="CAG5068197.1"/>
    </source>
</evidence>
<dbReference type="Proteomes" id="UP000679725">
    <property type="component" value="Unassembled WGS sequence"/>
</dbReference>
<accession>A0ABM8UL37</accession>
<dbReference type="RefSeq" id="WP_215232301.1">
    <property type="nucleotide sequence ID" value="NZ_CAJRAU010000001.1"/>
</dbReference>
<organism evidence="2 3">
    <name type="scientific">Dyadobacter linearis</name>
    <dbReference type="NCBI Taxonomy" id="2823330"/>
    <lineage>
        <taxon>Bacteria</taxon>
        <taxon>Pseudomonadati</taxon>
        <taxon>Bacteroidota</taxon>
        <taxon>Cytophagia</taxon>
        <taxon>Cytophagales</taxon>
        <taxon>Spirosomataceae</taxon>
        <taxon>Dyadobacter</taxon>
    </lineage>
</organism>
<comment type="caution">
    <text evidence="2">The sequence shown here is derived from an EMBL/GenBank/DDBJ whole genome shotgun (WGS) entry which is preliminary data.</text>
</comment>
<name>A0ABM8UL37_9BACT</name>
<gene>
    <name evidence="2" type="ORF">DYBT9623_00926</name>
</gene>
<keyword evidence="3" id="KW-1185">Reference proteome</keyword>
<sequence length="166" mass="19332">MKKAQIILYVTALALIQLSCSSTLQKRYDQRHGTTSYDTDSDRYRSSNSSSSDETYRRDYSKATDTNVRASDGNLLAQYEEMDKVGDLVLYELDILERRYDVLINEYKTAKSSSREVISNELDRIQDDEKVLYKAYTNIYRNGKNNWPVVKSQVENTLRSVRRVDK</sequence>
<protein>
    <submittedName>
        <fullName evidence="2">Uncharacterized protein</fullName>
    </submittedName>
</protein>
<reference evidence="2 3" key="1">
    <citation type="submission" date="2021-04" db="EMBL/GenBank/DDBJ databases">
        <authorList>
            <person name="Rodrigo-Torres L."/>
            <person name="Arahal R. D."/>
            <person name="Lucena T."/>
        </authorList>
    </citation>
    <scope>NUCLEOTIDE SEQUENCE [LARGE SCALE GENOMIC DNA]</scope>
    <source>
        <strain evidence="2 3">CECT 9623</strain>
    </source>
</reference>